<dbReference type="PANTHER" id="PTHR11654">
    <property type="entry name" value="OLIGOPEPTIDE TRANSPORTER-RELATED"/>
    <property type="match status" value="1"/>
</dbReference>
<protein>
    <submittedName>
        <fullName evidence="7">Peptide transporter ptr2</fullName>
    </submittedName>
</protein>
<dbReference type="OrthoDB" id="8904098at2759"/>
<evidence type="ECO:0000256" key="5">
    <source>
        <dbReference type="ARBA" id="ARBA00023136"/>
    </source>
</evidence>
<accession>A0A9P4WGQ3</accession>
<organism evidence="7 8">
    <name type="scientific">Didymella heteroderae</name>
    <dbReference type="NCBI Taxonomy" id="1769908"/>
    <lineage>
        <taxon>Eukaryota</taxon>
        <taxon>Fungi</taxon>
        <taxon>Dikarya</taxon>
        <taxon>Ascomycota</taxon>
        <taxon>Pezizomycotina</taxon>
        <taxon>Dothideomycetes</taxon>
        <taxon>Pleosporomycetidae</taxon>
        <taxon>Pleosporales</taxon>
        <taxon>Pleosporineae</taxon>
        <taxon>Didymellaceae</taxon>
        <taxon>Didymella</taxon>
    </lineage>
</organism>
<dbReference type="AlphaFoldDB" id="A0A9P4WGQ3"/>
<feature type="transmembrane region" description="Helical" evidence="6">
    <location>
        <begin position="189"/>
        <end position="213"/>
    </location>
</feature>
<evidence type="ECO:0000256" key="4">
    <source>
        <dbReference type="ARBA" id="ARBA00022989"/>
    </source>
</evidence>
<name>A0A9P4WGQ3_9PLEO</name>
<dbReference type="Pfam" id="PF00854">
    <property type="entry name" value="PTR2"/>
    <property type="match status" value="1"/>
</dbReference>
<dbReference type="Proteomes" id="UP000758155">
    <property type="component" value="Unassembled WGS sequence"/>
</dbReference>
<feature type="transmembrane region" description="Helical" evidence="6">
    <location>
        <begin position="225"/>
        <end position="248"/>
    </location>
</feature>
<feature type="transmembrane region" description="Helical" evidence="6">
    <location>
        <begin position="148"/>
        <end position="169"/>
    </location>
</feature>
<dbReference type="GO" id="GO:0016020">
    <property type="term" value="C:membrane"/>
    <property type="evidence" value="ECO:0007669"/>
    <property type="project" value="UniProtKB-SubCell"/>
</dbReference>
<feature type="transmembrane region" description="Helical" evidence="6">
    <location>
        <begin position="254"/>
        <end position="275"/>
    </location>
</feature>
<keyword evidence="3 6" id="KW-0812">Transmembrane</keyword>
<proteinExistence type="inferred from homology"/>
<comment type="subcellular location">
    <subcellularLocation>
        <location evidence="1">Membrane</location>
        <topology evidence="1">Multi-pass membrane protein</topology>
    </subcellularLocation>
</comment>
<dbReference type="InterPro" id="IPR036259">
    <property type="entry name" value="MFS_trans_sf"/>
</dbReference>
<dbReference type="SUPFAM" id="SSF103473">
    <property type="entry name" value="MFS general substrate transporter"/>
    <property type="match status" value="1"/>
</dbReference>
<evidence type="ECO:0000256" key="2">
    <source>
        <dbReference type="ARBA" id="ARBA00005982"/>
    </source>
</evidence>
<dbReference type="GO" id="GO:0022857">
    <property type="term" value="F:transmembrane transporter activity"/>
    <property type="evidence" value="ECO:0007669"/>
    <property type="project" value="InterPro"/>
</dbReference>
<dbReference type="EMBL" id="SWKV01000128">
    <property type="protein sequence ID" value="KAF3031692.1"/>
    <property type="molecule type" value="Genomic_DNA"/>
</dbReference>
<evidence type="ECO:0000313" key="7">
    <source>
        <dbReference type="EMBL" id="KAF3031692.1"/>
    </source>
</evidence>
<dbReference type="InterPro" id="IPR000109">
    <property type="entry name" value="POT_fam"/>
</dbReference>
<comment type="similarity">
    <text evidence="2">Belongs to the major facilitator superfamily. Proton-dependent oligopeptide transporter (POT/PTR) (TC 2.A.17) family.</text>
</comment>
<dbReference type="Gene3D" id="1.20.1250.20">
    <property type="entry name" value="MFS general substrate transporter like domains"/>
    <property type="match status" value="1"/>
</dbReference>
<gene>
    <name evidence="7" type="primary">PTR2_6</name>
    <name evidence="7" type="ORF">E8E12_001513</name>
</gene>
<evidence type="ECO:0000313" key="8">
    <source>
        <dbReference type="Proteomes" id="UP000758155"/>
    </source>
</evidence>
<evidence type="ECO:0000256" key="1">
    <source>
        <dbReference type="ARBA" id="ARBA00004141"/>
    </source>
</evidence>
<keyword evidence="8" id="KW-1185">Reference proteome</keyword>
<reference evidence="7" key="1">
    <citation type="submission" date="2019-04" db="EMBL/GenBank/DDBJ databases">
        <title>Sequencing of skin fungus with MAO and IRED activity.</title>
        <authorList>
            <person name="Marsaioli A.J."/>
            <person name="Bonatto J.M.C."/>
            <person name="Reis Junior O."/>
        </authorList>
    </citation>
    <scope>NUCLEOTIDE SEQUENCE</scope>
    <source>
        <strain evidence="7">28M1</strain>
    </source>
</reference>
<keyword evidence="5 6" id="KW-0472">Membrane</keyword>
<evidence type="ECO:0000256" key="6">
    <source>
        <dbReference type="SAM" id="Phobius"/>
    </source>
</evidence>
<keyword evidence="4 6" id="KW-1133">Transmembrane helix</keyword>
<sequence>MVVACIMLIAGKRYYVKVPHEKNALPEALKIVACACRNGFAMARADPAYQLEHRHMTVSWSRELLDELTRGLQACRILLAFVTFYVCFDQMQNNLISQAGQMETNSTPNDLLPAMNQVGCIVLGPLIQEVLYPFLHRRRVYPTPVSRIAIGFAFVTLSMLYATVVQLFIYRSPPCYDRPGSCGSNEINVWIQAPLYFLISAGEIFAYVTALEYAYDRSPKAMKVVVQAVGLLVGGVGSACAMALTPVARDPYLVVFYGSLAAGMAATTIVFWMLFRERDGLRETTEVVAGPAEAIRGPVHHDGGHAANNISDIAPLLQPIDAGGPIQFPSSIALVQFHRVGLHKGVR</sequence>
<comment type="caution">
    <text evidence="7">The sequence shown here is derived from an EMBL/GenBank/DDBJ whole genome shotgun (WGS) entry which is preliminary data.</text>
</comment>
<evidence type="ECO:0000256" key="3">
    <source>
        <dbReference type="ARBA" id="ARBA00022692"/>
    </source>
</evidence>